<reference evidence="1" key="1">
    <citation type="submission" date="2019-10" db="EMBL/GenBank/DDBJ databases">
        <authorList>
            <consortium name="DOE Joint Genome Institute"/>
            <person name="Kuo A."/>
            <person name="Miyauchi S."/>
            <person name="Kiss E."/>
            <person name="Drula E."/>
            <person name="Kohler A."/>
            <person name="Sanchez-Garcia M."/>
            <person name="Andreopoulos B."/>
            <person name="Barry K.W."/>
            <person name="Bonito G."/>
            <person name="Buee M."/>
            <person name="Carver A."/>
            <person name="Chen C."/>
            <person name="Cichocki N."/>
            <person name="Clum A."/>
            <person name="Culley D."/>
            <person name="Crous P.W."/>
            <person name="Fauchery L."/>
            <person name="Girlanda M."/>
            <person name="Hayes R."/>
            <person name="Keri Z."/>
            <person name="Labutti K."/>
            <person name="Lipzen A."/>
            <person name="Lombard V."/>
            <person name="Magnuson J."/>
            <person name="Maillard F."/>
            <person name="Morin E."/>
            <person name="Murat C."/>
            <person name="Nolan M."/>
            <person name="Ohm R."/>
            <person name="Pangilinan J."/>
            <person name="Pereira M."/>
            <person name="Perotto S."/>
            <person name="Peter M."/>
            <person name="Riley R."/>
            <person name="Sitrit Y."/>
            <person name="Stielow B."/>
            <person name="Szollosi G."/>
            <person name="Zifcakova L."/>
            <person name="Stursova M."/>
            <person name="Spatafora J.W."/>
            <person name="Tedersoo L."/>
            <person name="Vaario L.-M."/>
            <person name="Yamada A."/>
            <person name="Yan M."/>
            <person name="Wang P."/>
            <person name="Xu J."/>
            <person name="Bruns T."/>
            <person name="Baldrian P."/>
            <person name="Vilgalys R."/>
            <person name="Henrissat B."/>
            <person name="Grigoriev I.V."/>
            <person name="Hibbett D."/>
            <person name="Nagy L.G."/>
            <person name="Martin F.M."/>
        </authorList>
    </citation>
    <scope>NUCLEOTIDE SEQUENCE</scope>
    <source>
        <strain evidence="1">P2</strain>
    </source>
</reference>
<organism evidence="1 2">
    <name type="scientific">Thelephora ganbajun</name>
    <name type="common">Ganba fungus</name>
    <dbReference type="NCBI Taxonomy" id="370292"/>
    <lineage>
        <taxon>Eukaryota</taxon>
        <taxon>Fungi</taxon>
        <taxon>Dikarya</taxon>
        <taxon>Basidiomycota</taxon>
        <taxon>Agaricomycotina</taxon>
        <taxon>Agaricomycetes</taxon>
        <taxon>Thelephorales</taxon>
        <taxon>Thelephoraceae</taxon>
        <taxon>Thelephora</taxon>
    </lineage>
</organism>
<proteinExistence type="predicted"/>
<reference evidence="1" key="2">
    <citation type="journal article" date="2020" name="Nat. Commun.">
        <title>Large-scale genome sequencing of mycorrhizal fungi provides insights into the early evolution of symbiotic traits.</title>
        <authorList>
            <person name="Miyauchi S."/>
            <person name="Kiss E."/>
            <person name="Kuo A."/>
            <person name="Drula E."/>
            <person name="Kohler A."/>
            <person name="Sanchez-Garcia M."/>
            <person name="Morin E."/>
            <person name="Andreopoulos B."/>
            <person name="Barry K.W."/>
            <person name="Bonito G."/>
            <person name="Buee M."/>
            <person name="Carver A."/>
            <person name="Chen C."/>
            <person name="Cichocki N."/>
            <person name="Clum A."/>
            <person name="Culley D."/>
            <person name="Crous P.W."/>
            <person name="Fauchery L."/>
            <person name="Girlanda M."/>
            <person name="Hayes R.D."/>
            <person name="Keri Z."/>
            <person name="LaButti K."/>
            <person name="Lipzen A."/>
            <person name="Lombard V."/>
            <person name="Magnuson J."/>
            <person name="Maillard F."/>
            <person name="Murat C."/>
            <person name="Nolan M."/>
            <person name="Ohm R.A."/>
            <person name="Pangilinan J."/>
            <person name="Pereira M.F."/>
            <person name="Perotto S."/>
            <person name="Peter M."/>
            <person name="Pfister S."/>
            <person name="Riley R."/>
            <person name="Sitrit Y."/>
            <person name="Stielow J.B."/>
            <person name="Szollosi G."/>
            <person name="Zifcakova L."/>
            <person name="Stursova M."/>
            <person name="Spatafora J.W."/>
            <person name="Tedersoo L."/>
            <person name="Vaario L.M."/>
            <person name="Yamada A."/>
            <person name="Yan M."/>
            <person name="Wang P."/>
            <person name="Xu J."/>
            <person name="Bruns T."/>
            <person name="Baldrian P."/>
            <person name="Vilgalys R."/>
            <person name="Dunand C."/>
            <person name="Henrissat B."/>
            <person name="Grigoriev I.V."/>
            <person name="Hibbett D."/>
            <person name="Nagy L.G."/>
            <person name="Martin F.M."/>
        </authorList>
    </citation>
    <scope>NUCLEOTIDE SEQUENCE</scope>
    <source>
        <strain evidence="1">P2</strain>
    </source>
</reference>
<dbReference type="Proteomes" id="UP000886501">
    <property type="component" value="Unassembled WGS sequence"/>
</dbReference>
<evidence type="ECO:0000313" key="1">
    <source>
        <dbReference type="EMBL" id="KAF9650056.1"/>
    </source>
</evidence>
<keyword evidence="2" id="KW-1185">Reference proteome</keyword>
<name>A0ACB6ZLM8_THEGA</name>
<accession>A0ACB6ZLM8</accession>
<dbReference type="EMBL" id="MU117989">
    <property type="protein sequence ID" value="KAF9650056.1"/>
    <property type="molecule type" value="Genomic_DNA"/>
</dbReference>
<gene>
    <name evidence="1" type="ORF">BDM02DRAFT_3112650</name>
</gene>
<protein>
    <submittedName>
        <fullName evidence="1">Uncharacterized protein</fullName>
    </submittedName>
</protein>
<evidence type="ECO:0000313" key="2">
    <source>
        <dbReference type="Proteomes" id="UP000886501"/>
    </source>
</evidence>
<sequence>MVRAHLKQTVSFCDSQIYCRMLQPHPDNHRTIVAGLTSHTRPPSFGFPQPEDKKKATVKKKAETGSWPCKISGCSKVFAREADLKRHQRTTKLHSMPGFACPQCEATFTRTDALRRHQKSRHNGVVIEPIDQDRAKSDAGSDEEGTSPKQKPKSRNDTTPDAPSVASHPQGIPHILPFPSNSHYYRQHTMPTGYPPPGVMIDPHYQPIGLPTSATRGSWHPTAPPQWTDSPVYMPGYYHSSPYYRPPIGSLPPQGYGLSSRHSNEHEVSASRSRRRSVSSRGSEEDSSDERPAKKVRSPSPRSAAPVIDPSLQNSSHVRAEPAKPLEEDAGVTVSMEMARDALLAVIDSSKRAEELRKEKEEEVEQDGPQGPKGGEPGVGSVGPGRQQKLDDLQDDLEEGQEMGLSELLTQESLASPPPS</sequence>
<comment type="caution">
    <text evidence="1">The sequence shown here is derived from an EMBL/GenBank/DDBJ whole genome shotgun (WGS) entry which is preliminary data.</text>
</comment>